<keyword evidence="7" id="KW-0677">Repeat</keyword>
<keyword evidence="19" id="KW-1185">Reference proteome</keyword>
<feature type="transmembrane region" description="Helical" evidence="14">
    <location>
        <begin position="40"/>
        <end position="58"/>
    </location>
</feature>
<evidence type="ECO:0000256" key="10">
    <source>
        <dbReference type="ARBA" id="ARBA00022989"/>
    </source>
</evidence>
<keyword evidence="3 14" id="KW-1003">Cell membrane</keyword>
<dbReference type="GO" id="GO:0046872">
    <property type="term" value="F:metal ion binding"/>
    <property type="evidence" value="ECO:0007669"/>
    <property type="project" value="UniProtKB-UniRule"/>
</dbReference>
<organism evidence="18 19">
    <name type="scientific">Nocardioides ginsengisegetis</name>
    <dbReference type="NCBI Taxonomy" id="661491"/>
    <lineage>
        <taxon>Bacteria</taxon>
        <taxon>Bacillati</taxon>
        <taxon>Actinomycetota</taxon>
        <taxon>Actinomycetes</taxon>
        <taxon>Propionibacteriales</taxon>
        <taxon>Nocardioidaceae</taxon>
        <taxon>Nocardioides</taxon>
    </lineage>
</organism>
<comment type="caution">
    <text evidence="18">The sequence shown here is derived from an EMBL/GenBank/DDBJ whole genome shotgun (WGS) entry which is preliminary data.</text>
</comment>
<accession>A0A7W3IZG8</accession>
<comment type="cofactor">
    <cofactor evidence="14 16">
        <name>Zn(2+)</name>
        <dbReference type="ChEBI" id="CHEBI:29105"/>
    </cofactor>
    <text evidence="14 16">Binds 1 zinc ion per subunit.</text>
</comment>
<proteinExistence type="inferred from homology"/>
<sequence>MSIGKADGRAVHPATGGARGDTPFGAGAPLGRWFGVPVRAHLSVLVAMALFAVLIATVEMPATLPDSSVSSYWAASVVMAPLFFATLLAHEVAHAVTARHYGIRVRRITLWMLGGLTELEGEAPDPRADAVIAAAGPATSLAIGAVCAASAWLTSGWTLVSAALNWLAGINVLLGVFNLLPGAPLDGGRILRATLWWRGHDREAAAAKAARAGRILGMILVGLGVVEVFAGAVLGLWTALIGWFILNGAATEGYAVRAESLAGLTVRDAMTATPQVFPDWSTVAEFFARISPDAARQGIFPLIDIDGGLSGAVTLPMLTTIARDRIATTRLRDVSPRQALLTTTPAQDLSALLLPLHLRGGIAIVLDQGHPVGVVTDGDLARLAAIARGRSTATGA</sequence>
<dbReference type="Pfam" id="PF02163">
    <property type="entry name" value="Peptidase_M50"/>
    <property type="match status" value="2"/>
</dbReference>
<keyword evidence="11 14" id="KW-0482">Metalloprotease</keyword>
<evidence type="ECO:0000256" key="11">
    <source>
        <dbReference type="ARBA" id="ARBA00023049"/>
    </source>
</evidence>
<keyword evidence="5 14" id="KW-0812">Transmembrane</keyword>
<keyword evidence="10 14" id="KW-1133">Transmembrane helix</keyword>
<evidence type="ECO:0000256" key="4">
    <source>
        <dbReference type="ARBA" id="ARBA00022670"/>
    </source>
</evidence>
<keyword evidence="4 14" id="KW-0645">Protease</keyword>
<feature type="transmembrane region" description="Helical" evidence="14">
    <location>
        <begin position="218"/>
        <end position="246"/>
    </location>
</feature>
<dbReference type="PANTHER" id="PTHR39188">
    <property type="entry name" value="MEMBRANE-ASSOCIATED ZINC METALLOPROTEASE M50B"/>
    <property type="match status" value="1"/>
</dbReference>
<evidence type="ECO:0000256" key="13">
    <source>
        <dbReference type="ARBA" id="ARBA00023136"/>
    </source>
</evidence>
<keyword evidence="13 14" id="KW-0472">Membrane</keyword>
<dbReference type="GO" id="GO:0005886">
    <property type="term" value="C:plasma membrane"/>
    <property type="evidence" value="ECO:0007669"/>
    <property type="project" value="UniProtKB-SubCell"/>
</dbReference>
<evidence type="ECO:0000256" key="8">
    <source>
        <dbReference type="ARBA" id="ARBA00022801"/>
    </source>
</evidence>
<reference evidence="18 19" key="1">
    <citation type="submission" date="2020-07" db="EMBL/GenBank/DDBJ databases">
        <title>Sequencing the genomes of 1000 actinobacteria strains.</title>
        <authorList>
            <person name="Klenk H.-P."/>
        </authorList>
    </citation>
    <scope>NUCLEOTIDE SEQUENCE [LARGE SCALE GENOMIC DNA]</scope>
    <source>
        <strain evidence="18 19">DSM 21349</strain>
    </source>
</reference>
<feature type="domain" description="Peptidase M50" evidence="17">
    <location>
        <begin position="160"/>
        <end position="219"/>
    </location>
</feature>
<gene>
    <name evidence="18" type="ORF">FB382_001710</name>
</gene>
<dbReference type="PIRSF" id="PIRSF006404">
    <property type="entry name" value="UCP006404_Pept_M50_CBS"/>
    <property type="match status" value="1"/>
</dbReference>
<evidence type="ECO:0000256" key="3">
    <source>
        <dbReference type="ARBA" id="ARBA00022475"/>
    </source>
</evidence>
<evidence type="ECO:0000313" key="18">
    <source>
        <dbReference type="EMBL" id="MBA8803419.1"/>
    </source>
</evidence>
<evidence type="ECO:0000256" key="6">
    <source>
        <dbReference type="ARBA" id="ARBA00022723"/>
    </source>
</evidence>
<dbReference type="PANTHER" id="PTHR39188:SF3">
    <property type="entry name" value="STAGE IV SPORULATION PROTEIN FB"/>
    <property type="match status" value="1"/>
</dbReference>
<dbReference type="Proteomes" id="UP000580910">
    <property type="component" value="Unassembled WGS sequence"/>
</dbReference>
<dbReference type="CDD" id="cd06164">
    <property type="entry name" value="S2P-M50_SpoIVFB_CBS"/>
    <property type="match status" value="1"/>
</dbReference>
<evidence type="ECO:0000256" key="5">
    <source>
        <dbReference type="ARBA" id="ARBA00022692"/>
    </source>
</evidence>
<feature type="binding site" evidence="16">
    <location>
        <position position="186"/>
    </location>
    <ligand>
        <name>Zn(2+)</name>
        <dbReference type="ChEBI" id="CHEBI:29105"/>
        <note>catalytic</note>
    </ligand>
</feature>
<feature type="active site" evidence="15">
    <location>
        <position position="91"/>
    </location>
</feature>
<keyword evidence="9 14" id="KW-0862">Zinc</keyword>
<evidence type="ECO:0000256" key="15">
    <source>
        <dbReference type="PIRSR" id="PIRSR006404-1"/>
    </source>
</evidence>
<dbReference type="InterPro" id="IPR008915">
    <property type="entry name" value="Peptidase_M50"/>
</dbReference>
<keyword evidence="8 14" id="KW-0378">Hydrolase</keyword>
<evidence type="ECO:0000256" key="14">
    <source>
        <dbReference type="PIRNR" id="PIRNR006404"/>
    </source>
</evidence>
<dbReference type="GO" id="GO:0006508">
    <property type="term" value="P:proteolysis"/>
    <property type="evidence" value="ECO:0007669"/>
    <property type="project" value="UniProtKB-KW"/>
</dbReference>
<evidence type="ECO:0000256" key="16">
    <source>
        <dbReference type="PIRSR" id="PIRSR006404-2"/>
    </source>
</evidence>
<evidence type="ECO:0000256" key="2">
    <source>
        <dbReference type="ARBA" id="ARBA00007931"/>
    </source>
</evidence>
<evidence type="ECO:0000256" key="7">
    <source>
        <dbReference type="ARBA" id="ARBA00022737"/>
    </source>
</evidence>
<evidence type="ECO:0000259" key="17">
    <source>
        <dbReference type="Pfam" id="PF02163"/>
    </source>
</evidence>
<dbReference type="RefSeq" id="WP_182538392.1">
    <property type="nucleotide sequence ID" value="NZ_JACGXA010000001.1"/>
</dbReference>
<feature type="binding site" evidence="16">
    <location>
        <position position="90"/>
    </location>
    <ligand>
        <name>Zn(2+)</name>
        <dbReference type="ChEBI" id="CHEBI:29105"/>
        <note>catalytic</note>
    </ligand>
</feature>
<comment type="similarity">
    <text evidence="2 14">Belongs to the peptidase M50B family.</text>
</comment>
<keyword evidence="6 14" id="KW-0479">Metal-binding</keyword>
<evidence type="ECO:0000256" key="12">
    <source>
        <dbReference type="ARBA" id="ARBA00023122"/>
    </source>
</evidence>
<evidence type="ECO:0000256" key="1">
    <source>
        <dbReference type="ARBA" id="ARBA00004651"/>
    </source>
</evidence>
<dbReference type="SUPFAM" id="SSF54631">
    <property type="entry name" value="CBS-domain pair"/>
    <property type="match status" value="1"/>
</dbReference>
<dbReference type="AlphaFoldDB" id="A0A7W3IZG8"/>
<evidence type="ECO:0000256" key="9">
    <source>
        <dbReference type="ARBA" id="ARBA00022833"/>
    </source>
</evidence>
<feature type="domain" description="Peptidase M50" evidence="17">
    <location>
        <begin position="82"/>
        <end position="155"/>
    </location>
</feature>
<feature type="transmembrane region" description="Helical" evidence="14">
    <location>
        <begin position="70"/>
        <end position="89"/>
    </location>
</feature>
<name>A0A7W3IZG8_9ACTN</name>
<feature type="binding site" evidence="16">
    <location>
        <position position="94"/>
    </location>
    <ligand>
        <name>Zn(2+)</name>
        <dbReference type="ChEBI" id="CHEBI:29105"/>
        <note>catalytic</note>
    </ligand>
</feature>
<evidence type="ECO:0000313" key="19">
    <source>
        <dbReference type="Proteomes" id="UP000580910"/>
    </source>
</evidence>
<feature type="transmembrane region" description="Helical" evidence="14">
    <location>
        <begin position="130"/>
        <end position="153"/>
    </location>
</feature>
<feature type="transmembrane region" description="Helical" evidence="14">
    <location>
        <begin position="159"/>
        <end position="180"/>
    </location>
</feature>
<protein>
    <recommendedName>
        <fullName evidence="14">Zinc metalloprotease</fullName>
    </recommendedName>
</protein>
<dbReference type="InterPro" id="IPR016483">
    <property type="entry name" value="UCP006404_Pept_M50_CBS"/>
</dbReference>
<keyword evidence="12" id="KW-0129">CBS domain</keyword>
<comment type="subcellular location">
    <subcellularLocation>
        <location evidence="1 14">Cell membrane</location>
        <topology evidence="1 14">Multi-pass membrane protein</topology>
    </subcellularLocation>
</comment>
<dbReference type="InterPro" id="IPR046342">
    <property type="entry name" value="CBS_dom_sf"/>
</dbReference>
<dbReference type="GO" id="GO:0008237">
    <property type="term" value="F:metallopeptidase activity"/>
    <property type="evidence" value="ECO:0007669"/>
    <property type="project" value="UniProtKB-UniRule"/>
</dbReference>
<dbReference type="EMBL" id="JACGXA010000001">
    <property type="protein sequence ID" value="MBA8803419.1"/>
    <property type="molecule type" value="Genomic_DNA"/>
</dbReference>